<dbReference type="OrthoDB" id="756017at2759"/>
<dbReference type="Pfam" id="PF11740">
    <property type="entry name" value="KfrA_N"/>
    <property type="match status" value="1"/>
</dbReference>
<gene>
    <name evidence="3" type="ORF">E3N88_21948</name>
</gene>
<evidence type="ECO:0000259" key="2">
    <source>
        <dbReference type="Pfam" id="PF11740"/>
    </source>
</evidence>
<accession>A0A5N6NAL8</accession>
<feature type="domain" description="KfrA N-terminal DNA-binding" evidence="2">
    <location>
        <begin position="17"/>
        <end position="117"/>
    </location>
</feature>
<dbReference type="Gene3D" id="1.20.120.20">
    <property type="entry name" value="Apolipoprotein"/>
    <property type="match status" value="1"/>
</dbReference>
<dbReference type="InterPro" id="IPR021104">
    <property type="entry name" value="KfrA_DNA-bd_N"/>
</dbReference>
<organism evidence="3 4">
    <name type="scientific">Mikania micrantha</name>
    <name type="common">bitter vine</name>
    <dbReference type="NCBI Taxonomy" id="192012"/>
    <lineage>
        <taxon>Eukaryota</taxon>
        <taxon>Viridiplantae</taxon>
        <taxon>Streptophyta</taxon>
        <taxon>Embryophyta</taxon>
        <taxon>Tracheophyta</taxon>
        <taxon>Spermatophyta</taxon>
        <taxon>Magnoliopsida</taxon>
        <taxon>eudicotyledons</taxon>
        <taxon>Gunneridae</taxon>
        <taxon>Pentapetalae</taxon>
        <taxon>asterids</taxon>
        <taxon>campanulids</taxon>
        <taxon>Asterales</taxon>
        <taxon>Asteraceae</taxon>
        <taxon>Asteroideae</taxon>
        <taxon>Heliantheae alliance</taxon>
        <taxon>Eupatorieae</taxon>
        <taxon>Mikania</taxon>
    </lineage>
</organism>
<dbReference type="AlphaFoldDB" id="A0A5N6NAL8"/>
<dbReference type="EMBL" id="SZYD01000012">
    <property type="protein sequence ID" value="KAD4584347.1"/>
    <property type="molecule type" value="Genomic_DNA"/>
</dbReference>
<sequence>MAGVAAARFQTVRTMVRTASAFRVFGCNPTLTQVRFLKTPSSPEAVKRDLDEVKKQAASKAEDVANQMKEAGGGFADKAKQSATEAWNATKNAAEKAQNKVTGKAEASAQAVKDNAEIAKKAMNTKK</sequence>
<feature type="region of interest" description="Disordered" evidence="1">
    <location>
        <begin position="74"/>
        <end position="110"/>
    </location>
</feature>
<dbReference type="Proteomes" id="UP000326396">
    <property type="component" value="Linkage Group LG2"/>
</dbReference>
<comment type="caution">
    <text evidence="3">The sequence shown here is derived from an EMBL/GenBank/DDBJ whole genome shotgun (WGS) entry which is preliminary data.</text>
</comment>
<keyword evidence="4" id="KW-1185">Reference proteome</keyword>
<reference evidence="3 4" key="1">
    <citation type="submission" date="2019-05" db="EMBL/GenBank/DDBJ databases">
        <title>Mikania micrantha, genome provides insights into the molecular mechanism of rapid growth.</title>
        <authorList>
            <person name="Liu B."/>
        </authorList>
    </citation>
    <scope>NUCLEOTIDE SEQUENCE [LARGE SCALE GENOMIC DNA]</scope>
    <source>
        <strain evidence="3">NLD-2019</strain>
        <tissue evidence="3">Leaf</tissue>
    </source>
</reference>
<feature type="compositionally biased region" description="Polar residues" evidence="1">
    <location>
        <begin position="81"/>
        <end position="91"/>
    </location>
</feature>
<proteinExistence type="predicted"/>
<name>A0A5N6NAL8_9ASTR</name>
<evidence type="ECO:0000313" key="3">
    <source>
        <dbReference type="EMBL" id="KAD4584347.1"/>
    </source>
</evidence>
<evidence type="ECO:0000256" key="1">
    <source>
        <dbReference type="SAM" id="MobiDB-lite"/>
    </source>
</evidence>
<evidence type="ECO:0000313" key="4">
    <source>
        <dbReference type="Proteomes" id="UP000326396"/>
    </source>
</evidence>
<protein>
    <recommendedName>
        <fullName evidence="2">KfrA N-terminal DNA-binding domain-containing protein</fullName>
    </recommendedName>
</protein>